<feature type="signal peptide" evidence="4">
    <location>
        <begin position="1"/>
        <end position="18"/>
    </location>
</feature>
<dbReference type="OrthoDB" id="1870283at2759"/>
<dbReference type="GO" id="GO:0055028">
    <property type="term" value="C:cortical microtubule"/>
    <property type="evidence" value="ECO:0000318"/>
    <property type="project" value="GO_Central"/>
</dbReference>
<dbReference type="PANTHER" id="PTHR31342:SF4">
    <property type="entry name" value="ACTIN BINDING PROTEIN FAMILY"/>
    <property type="match status" value="1"/>
</dbReference>
<name>A0A0K9PSG0_ZOSMR</name>
<organism evidence="5 6">
    <name type="scientific">Zostera marina</name>
    <name type="common">Eelgrass</name>
    <dbReference type="NCBI Taxonomy" id="29655"/>
    <lineage>
        <taxon>Eukaryota</taxon>
        <taxon>Viridiplantae</taxon>
        <taxon>Streptophyta</taxon>
        <taxon>Embryophyta</taxon>
        <taxon>Tracheophyta</taxon>
        <taxon>Spermatophyta</taxon>
        <taxon>Magnoliopsida</taxon>
        <taxon>Liliopsida</taxon>
        <taxon>Zosteraceae</taxon>
        <taxon>Zostera</taxon>
    </lineage>
</organism>
<dbReference type="STRING" id="29655.A0A0K9PSG0"/>
<evidence type="ECO:0000313" key="5">
    <source>
        <dbReference type="EMBL" id="KMZ71894.1"/>
    </source>
</evidence>
<evidence type="ECO:0000256" key="1">
    <source>
        <dbReference type="ARBA" id="ARBA00023054"/>
    </source>
</evidence>
<feature type="region of interest" description="Disordered" evidence="3">
    <location>
        <begin position="343"/>
        <end position="364"/>
    </location>
</feature>
<gene>
    <name evidence="5" type="ORF">ZOSMA_172G00210</name>
</gene>
<feature type="chain" id="PRO_5005527840" description="Protein CHUP1, chloroplastic" evidence="4">
    <location>
        <begin position="19"/>
        <end position="457"/>
    </location>
</feature>
<evidence type="ECO:0000256" key="3">
    <source>
        <dbReference type="SAM" id="MobiDB-lite"/>
    </source>
</evidence>
<evidence type="ECO:0000313" key="6">
    <source>
        <dbReference type="Proteomes" id="UP000036987"/>
    </source>
</evidence>
<evidence type="ECO:0008006" key="7">
    <source>
        <dbReference type="Google" id="ProtNLM"/>
    </source>
</evidence>
<dbReference type="Proteomes" id="UP000036987">
    <property type="component" value="Unassembled WGS sequence"/>
</dbReference>
<evidence type="ECO:0000256" key="4">
    <source>
        <dbReference type="SAM" id="SignalP"/>
    </source>
</evidence>
<reference evidence="6" key="1">
    <citation type="journal article" date="2016" name="Nature">
        <title>The genome of the seagrass Zostera marina reveals angiosperm adaptation to the sea.</title>
        <authorList>
            <person name="Olsen J.L."/>
            <person name="Rouze P."/>
            <person name="Verhelst B."/>
            <person name="Lin Y.-C."/>
            <person name="Bayer T."/>
            <person name="Collen J."/>
            <person name="Dattolo E."/>
            <person name="De Paoli E."/>
            <person name="Dittami S."/>
            <person name="Maumus F."/>
            <person name="Michel G."/>
            <person name="Kersting A."/>
            <person name="Lauritano C."/>
            <person name="Lohaus R."/>
            <person name="Toepel M."/>
            <person name="Tonon T."/>
            <person name="Vanneste K."/>
            <person name="Amirebrahimi M."/>
            <person name="Brakel J."/>
            <person name="Bostroem C."/>
            <person name="Chovatia M."/>
            <person name="Grimwood J."/>
            <person name="Jenkins J.W."/>
            <person name="Jueterbock A."/>
            <person name="Mraz A."/>
            <person name="Stam W.T."/>
            <person name="Tice H."/>
            <person name="Bornberg-Bauer E."/>
            <person name="Green P.J."/>
            <person name="Pearson G.A."/>
            <person name="Procaccini G."/>
            <person name="Duarte C.M."/>
            <person name="Schmutz J."/>
            <person name="Reusch T.B.H."/>
            <person name="Van de Peer Y."/>
        </authorList>
    </citation>
    <scope>NUCLEOTIDE SEQUENCE [LARGE SCALE GENOMIC DNA]</scope>
    <source>
        <strain evidence="6">cv. Finnish</strain>
    </source>
</reference>
<dbReference type="InterPro" id="IPR040265">
    <property type="entry name" value="CHUP1/IPGA1-like"/>
</dbReference>
<dbReference type="EMBL" id="LFYR01000650">
    <property type="protein sequence ID" value="KMZ71894.1"/>
    <property type="molecule type" value="Genomic_DNA"/>
</dbReference>
<keyword evidence="4" id="KW-0732">Signal</keyword>
<feature type="region of interest" description="Disordered" evidence="3">
    <location>
        <begin position="29"/>
        <end position="70"/>
    </location>
</feature>
<accession>A0A0K9PSG0</accession>
<dbReference type="PANTHER" id="PTHR31342">
    <property type="entry name" value="PROTEIN CHUP1, CHLOROPLASTIC"/>
    <property type="match status" value="1"/>
</dbReference>
<proteinExistence type="predicted"/>
<keyword evidence="6" id="KW-1185">Reference proteome</keyword>
<sequence length="457" mass="52088">MKPHLLTAGFALVISVSGFIFSQLRSHQTPTSVSRSGDGEEGRTTEEGGEEEEIPPKFVSNVGDDEDDDKSHLLPDFNKIMLQFRAEECEEREDEIFRLRSLVDSLQERESNLEFKLLEYYGIEEQTAADIRELENRAHVTAVKDKLFSVKIDSLLAENKRLVGQVSDRVVKVNCSEEKIKELEVKLMAAEKTAADAVGETTRLREENMELTNELDRLKTDRCDDIEELVYQKWVNACLRYELRNYRPRRSPNGEAKMVARELSHSMTPNSEEKAKQLIFEYADLNDSDNTLTESSSDNRLSNSSESELMEEFTGASSVPAKNGKSKFLNKLKKLVLRKDGRHSNKNSFIPQQHSFSNNSERRVSDSTTCSLDELIGRYSNGEDDRSKMIWSSISSDVQRLSEHNAGVERCRSDMGFRGGYKRFEFGVDHVVSPEKLELKKLADALKNKHTRSESFT</sequence>
<feature type="compositionally biased region" description="Basic and acidic residues" evidence="3">
    <location>
        <begin position="37"/>
        <end position="46"/>
    </location>
</feature>
<feature type="compositionally biased region" description="Low complexity" evidence="3">
    <location>
        <begin position="294"/>
        <end position="307"/>
    </location>
</feature>
<comment type="caution">
    <text evidence="5">The sequence shown here is derived from an EMBL/GenBank/DDBJ whole genome shotgun (WGS) entry which is preliminary data.</text>
</comment>
<dbReference type="AlphaFoldDB" id="A0A0K9PSG0"/>
<evidence type="ECO:0000256" key="2">
    <source>
        <dbReference type="SAM" id="Coils"/>
    </source>
</evidence>
<keyword evidence="1 2" id="KW-0175">Coiled coil</keyword>
<feature type="region of interest" description="Disordered" evidence="3">
    <location>
        <begin position="289"/>
        <end position="309"/>
    </location>
</feature>
<feature type="coiled-coil region" evidence="2">
    <location>
        <begin position="173"/>
        <end position="221"/>
    </location>
</feature>
<protein>
    <recommendedName>
        <fullName evidence="7">Protein CHUP1, chloroplastic</fullName>
    </recommendedName>
</protein>
<dbReference type="GO" id="GO:0072699">
    <property type="term" value="P:protein localization to cortical microtubule cytoskeleton"/>
    <property type="evidence" value="ECO:0000318"/>
    <property type="project" value="GO_Central"/>
</dbReference>
<feature type="compositionally biased region" description="Polar residues" evidence="3">
    <location>
        <begin position="346"/>
        <end position="359"/>
    </location>
</feature>